<organism evidence="1 2">
    <name type="scientific">Eucalyptus globulus</name>
    <name type="common">Tasmanian blue gum</name>
    <dbReference type="NCBI Taxonomy" id="34317"/>
    <lineage>
        <taxon>Eukaryota</taxon>
        <taxon>Viridiplantae</taxon>
        <taxon>Streptophyta</taxon>
        <taxon>Embryophyta</taxon>
        <taxon>Tracheophyta</taxon>
        <taxon>Spermatophyta</taxon>
        <taxon>Magnoliopsida</taxon>
        <taxon>eudicotyledons</taxon>
        <taxon>Gunneridae</taxon>
        <taxon>Pentapetalae</taxon>
        <taxon>rosids</taxon>
        <taxon>malvids</taxon>
        <taxon>Myrtales</taxon>
        <taxon>Myrtaceae</taxon>
        <taxon>Myrtoideae</taxon>
        <taxon>Eucalypteae</taxon>
        <taxon>Eucalyptus</taxon>
    </lineage>
</organism>
<protein>
    <submittedName>
        <fullName evidence="1">Uncharacterized protein</fullName>
    </submittedName>
</protein>
<keyword evidence="2" id="KW-1185">Reference proteome</keyword>
<evidence type="ECO:0000313" key="1">
    <source>
        <dbReference type="EMBL" id="KAL3727456.1"/>
    </source>
</evidence>
<name>A0ABD3JH72_EUCGL</name>
<dbReference type="Proteomes" id="UP001634007">
    <property type="component" value="Unassembled WGS sequence"/>
</dbReference>
<dbReference type="PANTHER" id="PTHR33566">
    <property type="entry name" value="EN/SPM-LIKE TRANSPOSON-RELATED"/>
    <property type="match status" value="1"/>
</dbReference>
<evidence type="ECO:0000313" key="2">
    <source>
        <dbReference type="Proteomes" id="UP001634007"/>
    </source>
</evidence>
<dbReference type="PANTHER" id="PTHR33566:SF1">
    <property type="entry name" value="EN_SPM-LIKE TRANSPOSON-RELATED"/>
    <property type="match status" value="1"/>
</dbReference>
<dbReference type="EMBL" id="JBJKBG010000008">
    <property type="protein sequence ID" value="KAL3727456.1"/>
    <property type="molecule type" value="Genomic_DNA"/>
</dbReference>
<dbReference type="AlphaFoldDB" id="A0ABD3JH72"/>
<comment type="caution">
    <text evidence="1">The sequence shown here is derived from an EMBL/GenBank/DDBJ whole genome shotgun (WGS) entry which is preliminary data.</text>
</comment>
<gene>
    <name evidence="1" type="ORF">ACJRO7_032220</name>
</gene>
<proteinExistence type="predicted"/>
<reference evidence="1 2" key="1">
    <citation type="submission" date="2024-11" db="EMBL/GenBank/DDBJ databases">
        <title>Chromosome-level genome assembly of Eucalyptus globulus Labill. provides insights into its genome evolution.</title>
        <authorList>
            <person name="Li X."/>
        </authorList>
    </citation>
    <scope>NUCLEOTIDE SEQUENCE [LARGE SCALE GENOMIC DNA]</scope>
    <source>
        <strain evidence="1">CL2024</strain>
        <tissue evidence="1">Fresh tender leaves</tissue>
    </source>
</reference>
<sequence length="126" mass="14123">MKQASVCIEHGAVSLDGGIIREDGLISLGFWKSDIIFPVVTSEIHINTLPEITQVGMQIAEAMSELRVTLCKIRKITRACEEDKRQFFGKTKDFISNGHTAEAFMKNHCPKVEFCPDNYVYPTISS</sequence>
<accession>A0ABD3JH72</accession>